<protein>
    <submittedName>
        <fullName evidence="6">Putative oxidoreductase</fullName>
    </submittedName>
</protein>
<dbReference type="SUPFAM" id="SSF51430">
    <property type="entry name" value="NAD(P)-linked oxidoreductase"/>
    <property type="match status" value="1"/>
</dbReference>
<sequence length="345" mass="38673">MASRLLANTTNSLRRAQQVTSHLSKTASQQFRMASTTQLKLNTGASIPAVGFGTWQDKDAQEDAVYLALKAGYRHIDTARIYGTEPAVAKGIKKSGVPREEIFITTKLWNNSHNPESVEKALDASLKDLDTDYVDLYLMHWPSPFKDGDSMFPKENDKVLTGDADYINTYAAMEALQKKGKTRAIGISNFSQSELTRLLQNCSIVPAAHQYECHPYLQQTAFYSFHKEKGIHVTQYSPFGNSNEIYDSGKNIGKLIEDPELVEIGKKYGGKSGAQVALAWGVTMGRSVIPKSKTEARIKQNLEGDFVLEKSDLERIEKIDRKLRFNDPSKNFGWEFYADLEGKKK</sequence>
<feature type="binding site" evidence="3">
    <location>
        <position position="140"/>
    </location>
    <ligand>
        <name>substrate</name>
    </ligand>
</feature>
<dbReference type="PROSITE" id="PS00062">
    <property type="entry name" value="ALDOKETO_REDUCTASE_2"/>
    <property type="match status" value="1"/>
</dbReference>
<evidence type="ECO:0000313" key="7">
    <source>
        <dbReference type="Proteomes" id="UP000230605"/>
    </source>
</evidence>
<gene>
    <name evidence="6" type="ORF">CB0940_00217</name>
</gene>
<reference evidence="6 7" key="1">
    <citation type="submission" date="2015-10" db="EMBL/GenBank/DDBJ databases">
        <title>The cercosporin biosynthetic gene cluster was horizontally transferred to several fungal lineages and shown to be expanded in Cercospora beticola based on microsynteny with recipient genomes.</title>
        <authorList>
            <person name="De Jonge R."/>
            <person name="Ebert M.K."/>
            <person name="Suttle J.C."/>
            <person name="Jurick Ii W.M."/>
            <person name="Secor G.A."/>
            <person name="Thomma B.P."/>
            <person name="Van De Peer Y."/>
            <person name="Bolton M.D."/>
        </authorList>
    </citation>
    <scope>NUCLEOTIDE SEQUENCE [LARGE SCALE GENOMIC DNA]</scope>
    <source>
        <strain evidence="6 7">09-40</strain>
    </source>
</reference>
<feature type="active site" description="Proton donor" evidence="2">
    <location>
        <position position="82"/>
    </location>
</feature>
<dbReference type="CDD" id="cd19071">
    <property type="entry name" value="AKR_AKR1-5-like"/>
    <property type="match status" value="1"/>
</dbReference>
<dbReference type="PANTHER" id="PTHR11732">
    <property type="entry name" value="ALDO/KETO REDUCTASE"/>
    <property type="match status" value="1"/>
</dbReference>
<dbReference type="Gene3D" id="3.20.20.100">
    <property type="entry name" value="NADP-dependent oxidoreductase domain"/>
    <property type="match status" value="1"/>
</dbReference>
<evidence type="ECO:0000259" key="5">
    <source>
        <dbReference type="Pfam" id="PF00248"/>
    </source>
</evidence>
<dbReference type="Pfam" id="PF00248">
    <property type="entry name" value="Aldo_ket_red"/>
    <property type="match status" value="1"/>
</dbReference>
<organism evidence="6 7">
    <name type="scientific">Cercospora beticola</name>
    <name type="common">Sugarbeet leaf spot fungus</name>
    <dbReference type="NCBI Taxonomy" id="122368"/>
    <lineage>
        <taxon>Eukaryota</taxon>
        <taxon>Fungi</taxon>
        <taxon>Dikarya</taxon>
        <taxon>Ascomycota</taxon>
        <taxon>Pezizomycotina</taxon>
        <taxon>Dothideomycetes</taxon>
        <taxon>Dothideomycetidae</taxon>
        <taxon>Mycosphaerellales</taxon>
        <taxon>Mycosphaerellaceae</taxon>
        <taxon>Cercospora</taxon>
    </lineage>
</organism>
<accession>A0A2G5IBM5</accession>
<feature type="domain" description="NADP-dependent oxidoreductase" evidence="5">
    <location>
        <begin position="50"/>
        <end position="320"/>
    </location>
</feature>
<name>A0A2G5IBM5_CERBT</name>
<keyword evidence="1" id="KW-0560">Oxidoreductase</keyword>
<dbReference type="InterPro" id="IPR020471">
    <property type="entry name" value="AKR"/>
</dbReference>
<evidence type="ECO:0000256" key="1">
    <source>
        <dbReference type="ARBA" id="ARBA00023002"/>
    </source>
</evidence>
<dbReference type="EMBL" id="LKMD01000100">
    <property type="protein sequence ID" value="PIB02112.1"/>
    <property type="molecule type" value="Genomic_DNA"/>
</dbReference>
<comment type="caution">
    <text evidence="6">The sequence shown here is derived from an EMBL/GenBank/DDBJ whole genome shotgun (WGS) entry which is preliminary data.</text>
</comment>
<feature type="site" description="Lowers pKa of active site Tyr" evidence="4">
    <location>
        <position position="107"/>
    </location>
</feature>
<evidence type="ECO:0000256" key="3">
    <source>
        <dbReference type="PIRSR" id="PIRSR000097-2"/>
    </source>
</evidence>
<dbReference type="FunFam" id="3.20.20.100:FF:000002">
    <property type="entry name" value="2,5-diketo-D-gluconic acid reductase A"/>
    <property type="match status" value="1"/>
</dbReference>
<dbReference type="InterPro" id="IPR018170">
    <property type="entry name" value="Aldo/ket_reductase_CS"/>
</dbReference>
<evidence type="ECO:0000256" key="2">
    <source>
        <dbReference type="PIRSR" id="PIRSR000097-1"/>
    </source>
</evidence>
<dbReference type="PIRSF" id="PIRSF000097">
    <property type="entry name" value="AKR"/>
    <property type="match status" value="1"/>
</dbReference>
<dbReference type="InterPro" id="IPR023210">
    <property type="entry name" value="NADP_OxRdtase_dom"/>
</dbReference>
<evidence type="ECO:0000313" key="6">
    <source>
        <dbReference type="EMBL" id="PIB02112.1"/>
    </source>
</evidence>
<dbReference type="PRINTS" id="PR00069">
    <property type="entry name" value="ALDKETRDTASE"/>
</dbReference>
<dbReference type="GO" id="GO:0016616">
    <property type="term" value="F:oxidoreductase activity, acting on the CH-OH group of donors, NAD or NADP as acceptor"/>
    <property type="evidence" value="ECO:0007669"/>
    <property type="project" value="UniProtKB-ARBA"/>
</dbReference>
<dbReference type="OrthoDB" id="416253at2759"/>
<dbReference type="InterPro" id="IPR036812">
    <property type="entry name" value="NAD(P)_OxRdtase_dom_sf"/>
</dbReference>
<evidence type="ECO:0000256" key="4">
    <source>
        <dbReference type="PIRSR" id="PIRSR000097-3"/>
    </source>
</evidence>
<dbReference type="AlphaFoldDB" id="A0A2G5IBM5"/>
<proteinExistence type="predicted"/>
<dbReference type="Proteomes" id="UP000230605">
    <property type="component" value="Chromosome 1"/>
</dbReference>